<evidence type="ECO:0000313" key="4">
    <source>
        <dbReference type="Proteomes" id="UP001596083"/>
    </source>
</evidence>
<evidence type="ECO:0000313" key="3">
    <source>
        <dbReference type="EMBL" id="MFC5724537.1"/>
    </source>
</evidence>
<protein>
    <recommendedName>
        <fullName evidence="5">Lipoprotein</fullName>
    </recommendedName>
</protein>
<sequence>MLTVKRRTRTRTTVLFAGAVGAVLVLTGCGGDTDSLSGAGQDGRKSDEVASVTGEGGAKSSGGAAKADDVEKGRPQLRLDTSREEESRLWNAYKSCLKQNGVKLAPAPGQGGAGDGIPEVGEPKAAFDTCQGKMPLMPPELDRDKNPKYMEDYRSWIRCINKDGVLVNGMADGEGWTFAENAAKSPEQIDEISNNCQREAFGGGKH</sequence>
<accession>A0ABW0Z9K0</accession>
<dbReference type="RefSeq" id="WP_390320997.1">
    <property type="nucleotide sequence ID" value="NZ_JBHSPB010000029.1"/>
</dbReference>
<feature type="chain" id="PRO_5046124924" description="Lipoprotein" evidence="2">
    <location>
        <begin position="23"/>
        <end position="206"/>
    </location>
</feature>
<feature type="signal peptide" evidence="2">
    <location>
        <begin position="1"/>
        <end position="22"/>
    </location>
</feature>
<evidence type="ECO:0000256" key="1">
    <source>
        <dbReference type="SAM" id="MobiDB-lite"/>
    </source>
</evidence>
<comment type="caution">
    <text evidence="3">The sequence shown here is derived from an EMBL/GenBank/DDBJ whole genome shotgun (WGS) entry which is preliminary data.</text>
</comment>
<reference evidence="4" key="1">
    <citation type="journal article" date="2019" name="Int. J. Syst. Evol. Microbiol.">
        <title>The Global Catalogue of Microorganisms (GCM) 10K type strain sequencing project: providing services to taxonomists for standard genome sequencing and annotation.</title>
        <authorList>
            <consortium name="The Broad Institute Genomics Platform"/>
            <consortium name="The Broad Institute Genome Sequencing Center for Infectious Disease"/>
            <person name="Wu L."/>
            <person name="Ma J."/>
        </authorList>
    </citation>
    <scope>NUCLEOTIDE SEQUENCE [LARGE SCALE GENOMIC DNA]</scope>
    <source>
        <strain evidence="4">CGMCC 4.7304</strain>
    </source>
</reference>
<keyword evidence="4" id="KW-1185">Reference proteome</keyword>
<keyword evidence="2" id="KW-0732">Signal</keyword>
<organism evidence="3 4">
    <name type="scientific">Streptomyces gamaensis</name>
    <dbReference type="NCBI Taxonomy" id="1763542"/>
    <lineage>
        <taxon>Bacteria</taxon>
        <taxon>Bacillati</taxon>
        <taxon>Actinomycetota</taxon>
        <taxon>Actinomycetes</taxon>
        <taxon>Kitasatosporales</taxon>
        <taxon>Streptomycetaceae</taxon>
        <taxon>Streptomyces</taxon>
    </lineage>
</organism>
<dbReference type="EMBL" id="JBHSPB010000029">
    <property type="protein sequence ID" value="MFC5724537.1"/>
    <property type="molecule type" value="Genomic_DNA"/>
</dbReference>
<gene>
    <name evidence="3" type="ORF">ACFP1Z_30720</name>
</gene>
<name>A0ABW0Z9K0_9ACTN</name>
<proteinExistence type="predicted"/>
<evidence type="ECO:0008006" key="5">
    <source>
        <dbReference type="Google" id="ProtNLM"/>
    </source>
</evidence>
<evidence type="ECO:0000256" key="2">
    <source>
        <dbReference type="SAM" id="SignalP"/>
    </source>
</evidence>
<feature type="region of interest" description="Disordered" evidence="1">
    <location>
        <begin position="34"/>
        <end position="83"/>
    </location>
</feature>
<dbReference type="Proteomes" id="UP001596083">
    <property type="component" value="Unassembled WGS sequence"/>
</dbReference>
<dbReference type="PROSITE" id="PS51257">
    <property type="entry name" value="PROKAR_LIPOPROTEIN"/>
    <property type="match status" value="1"/>
</dbReference>